<evidence type="ECO:0000256" key="2">
    <source>
        <dbReference type="ARBA" id="ARBA00022840"/>
    </source>
</evidence>
<dbReference type="InterPro" id="IPR057495">
    <property type="entry name" value="AAA_lid_BCS1"/>
</dbReference>
<feature type="region of interest" description="Disordered" evidence="4">
    <location>
        <begin position="526"/>
        <end position="566"/>
    </location>
</feature>
<feature type="coiled-coil region" evidence="3">
    <location>
        <begin position="466"/>
        <end position="493"/>
    </location>
</feature>
<sequence length="566" mass="63637">MPPFSSSYDDPPMGFTNGMTRLIMQITMIGIVAGSFFQSGESIFATAIKLLFVGILYDVAQQTIDLVTRTLQARLRTHKTFEEGTVEYRWIMSFLIQKNMWPDTCKGGYEFPVSDKHVASLWWNRTWVKVARFDPKDRYYSYDQQTELPKAYIEVTLYGIRSSAMSKLLQKAEQQYNGIRHHTVTVYSPSVVQNSSSIPSTHSQQNWLGKKQVGARLLDSTSLSVQDLASLVEEARAFFDSGLWHNETSIPWQKRYLLHGPSGSGKRDAVYAVAGKLGRAVYSLSLANPVNVDNSFLLSAIATVPKGSIFLLENIDFIFEWPYSSPPSSGFQPYAAIVPATIYGLLQMLDTTARQEGILLFATATKTDKLDDALFMPGRIDKKIEFRYITKEQAGRLFVRFYAAGGFKEYEPSAADKKSLKLDELANEFGTCITENEFTVSQVRFYLLKHQQSPESAVANAQGWVKLCLEQKAKQIEQEIEAEEMRFSAKKAKEEQDAKLMQPSYDCSGYPRSPWTPFAAPIVPTYTSSVSSSAPYTPTMPEPAKLEEEEDDDIPDLVEDGVKPSE</sequence>
<feature type="compositionally biased region" description="Polar residues" evidence="4">
    <location>
        <begin position="526"/>
        <end position="536"/>
    </location>
</feature>
<dbReference type="Pfam" id="PF00004">
    <property type="entry name" value="AAA"/>
    <property type="match status" value="1"/>
</dbReference>
<keyword evidence="2" id="KW-0067">ATP-binding</keyword>
<dbReference type="AlphaFoldDB" id="A0A9P5Z717"/>
<reference evidence="7" key="1">
    <citation type="submission" date="2020-11" db="EMBL/GenBank/DDBJ databases">
        <authorList>
            <consortium name="DOE Joint Genome Institute"/>
            <person name="Ahrendt S."/>
            <person name="Riley R."/>
            <person name="Andreopoulos W."/>
            <person name="Labutti K."/>
            <person name="Pangilinan J."/>
            <person name="Ruiz-Duenas F.J."/>
            <person name="Barrasa J.M."/>
            <person name="Sanchez-Garcia M."/>
            <person name="Camarero S."/>
            <person name="Miyauchi S."/>
            <person name="Serrano A."/>
            <person name="Linde D."/>
            <person name="Babiker R."/>
            <person name="Drula E."/>
            <person name="Ayuso-Fernandez I."/>
            <person name="Pacheco R."/>
            <person name="Padilla G."/>
            <person name="Ferreira P."/>
            <person name="Barriuso J."/>
            <person name="Kellner H."/>
            <person name="Castanera R."/>
            <person name="Alfaro M."/>
            <person name="Ramirez L."/>
            <person name="Pisabarro A.G."/>
            <person name="Kuo A."/>
            <person name="Tritt A."/>
            <person name="Lipzen A."/>
            <person name="He G."/>
            <person name="Yan M."/>
            <person name="Ng V."/>
            <person name="Cullen D."/>
            <person name="Martin F."/>
            <person name="Rosso M.-N."/>
            <person name="Henrissat B."/>
            <person name="Hibbett D."/>
            <person name="Martinez A.T."/>
            <person name="Grigoriev I.V."/>
        </authorList>
    </citation>
    <scope>NUCLEOTIDE SEQUENCE</scope>
    <source>
        <strain evidence="7">CIRM-BRFM 674</strain>
    </source>
</reference>
<evidence type="ECO:0000256" key="1">
    <source>
        <dbReference type="ARBA" id="ARBA00022741"/>
    </source>
</evidence>
<dbReference type="GO" id="GO:0005524">
    <property type="term" value="F:ATP binding"/>
    <property type="evidence" value="ECO:0007669"/>
    <property type="project" value="UniProtKB-KW"/>
</dbReference>
<gene>
    <name evidence="7" type="ORF">BDN70DRAFT_831522</name>
</gene>
<feature type="compositionally biased region" description="Acidic residues" evidence="4">
    <location>
        <begin position="547"/>
        <end position="559"/>
    </location>
</feature>
<keyword evidence="3" id="KW-0175">Coiled coil</keyword>
<feature type="domain" description="ATPase AAA-type core" evidence="5">
    <location>
        <begin position="256"/>
        <end position="388"/>
    </location>
</feature>
<evidence type="ECO:0000259" key="5">
    <source>
        <dbReference type="Pfam" id="PF00004"/>
    </source>
</evidence>
<evidence type="ECO:0000256" key="3">
    <source>
        <dbReference type="SAM" id="Coils"/>
    </source>
</evidence>
<dbReference type="OrthoDB" id="3062669at2759"/>
<dbReference type="Pfam" id="PF25426">
    <property type="entry name" value="AAA_lid_BCS1"/>
    <property type="match status" value="1"/>
</dbReference>
<proteinExistence type="predicted"/>
<keyword evidence="7" id="KW-0378">Hydrolase</keyword>
<protein>
    <submittedName>
        <fullName evidence="7">P-loop containing nucleoside triphosphate hydrolase protein</fullName>
    </submittedName>
</protein>
<dbReference type="InterPro" id="IPR027417">
    <property type="entry name" value="P-loop_NTPase"/>
</dbReference>
<accession>A0A9P5Z717</accession>
<name>A0A9P5Z717_9AGAR</name>
<dbReference type="PANTHER" id="PTHR23070">
    <property type="entry name" value="BCS1 AAA-TYPE ATPASE"/>
    <property type="match status" value="1"/>
</dbReference>
<evidence type="ECO:0000313" key="8">
    <source>
        <dbReference type="Proteomes" id="UP000807469"/>
    </source>
</evidence>
<dbReference type="SUPFAM" id="SSF52540">
    <property type="entry name" value="P-loop containing nucleoside triphosphate hydrolases"/>
    <property type="match status" value="1"/>
</dbReference>
<dbReference type="InterPro" id="IPR050747">
    <property type="entry name" value="Mitochondrial_chaperone_BCS1"/>
</dbReference>
<evidence type="ECO:0000256" key="4">
    <source>
        <dbReference type="SAM" id="MobiDB-lite"/>
    </source>
</evidence>
<keyword evidence="1" id="KW-0547">Nucleotide-binding</keyword>
<organism evidence="7 8">
    <name type="scientific">Pholiota conissans</name>
    <dbReference type="NCBI Taxonomy" id="109636"/>
    <lineage>
        <taxon>Eukaryota</taxon>
        <taxon>Fungi</taxon>
        <taxon>Dikarya</taxon>
        <taxon>Basidiomycota</taxon>
        <taxon>Agaricomycotina</taxon>
        <taxon>Agaricomycetes</taxon>
        <taxon>Agaricomycetidae</taxon>
        <taxon>Agaricales</taxon>
        <taxon>Agaricineae</taxon>
        <taxon>Strophariaceae</taxon>
        <taxon>Pholiota</taxon>
    </lineage>
</organism>
<dbReference type="GO" id="GO:0016887">
    <property type="term" value="F:ATP hydrolysis activity"/>
    <property type="evidence" value="ECO:0007669"/>
    <property type="project" value="InterPro"/>
</dbReference>
<dbReference type="Proteomes" id="UP000807469">
    <property type="component" value="Unassembled WGS sequence"/>
</dbReference>
<dbReference type="InterPro" id="IPR003959">
    <property type="entry name" value="ATPase_AAA_core"/>
</dbReference>
<evidence type="ECO:0000259" key="6">
    <source>
        <dbReference type="Pfam" id="PF25426"/>
    </source>
</evidence>
<dbReference type="Gene3D" id="3.40.50.300">
    <property type="entry name" value="P-loop containing nucleotide triphosphate hydrolases"/>
    <property type="match status" value="1"/>
</dbReference>
<dbReference type="EMBL" id="MU155182">
    <property type="protein sequence ID" value="KAF9481199.1"/>
    <property type="molecule type" value="Genomic_DNA"/>
</dbReference>
<feature type="domain" description="Mitochondrial chaperone BCS1-like ATPase lid" evidence="6">
    <location>
        <begin position="391"/>
        <end position="462"/>
    </location>
</feature>
<keyword evidence="8" id="KW-1185">Reference proteome</keyword>
<comment type="caution">
    <text evidence="7">The sequence shown here is derived from an EMBL/GenBank/DDBJ whole genome shotgun (WGS) entry which is preliminary data.</text>
</comment>
<evidence type="ECO:0000313" key="7">
    <source>
        <dbReference type="EMBL" id="KAF9481199.1"/>
    </source>
</evidence>